<reference evidence="1" key="1">
    <citation type="submission" date="2022-07" db="EMBL/GenBank/DDBJ databases">
        <title>Chromosome-level genome of Muraenolepis orangiensis.</title>
        <authorList>
            <person name="Kim J."/>
        </authorList>
    </citation>
    <scope>NUCLEOTIDE SEQUENCE</scope>
    <source>
        <strain evidence="1">KU_S4_2022</strain>
        <tissue evidence="1">Muscle</tissue>
    </source>
</reference>
<protein>
    <submittedName>
        <fullName evidence="1">Uncharacterized protein</fullName>
    </submittedName>
</protein>
<dbReference type="EMBL" id="JANIIK010000111">
    <property type="protein sequence ID" value="KAJ3594308.1"/>
    <property type="molecule type" value="Genomic_DNA"/>
</dbReference>
<name>A0A9Q0DTW8_9TELE</name>
<sequence length="119" mass="13162">MTGCWTADAHGWCGPRYPPYNPEQIDSPGDQRPMQYGLSYGASYKNQHLHDAMLLLEVSPGGFSWRFLLEATPGGFSWRFLLEVSPGGFSWRFLLEVSPGGFSPFGGVSLGVCLRQGWS</sequence>
<evidence type="ECO:0000313" key="1">
    <source>
        <dbReference type="EMBL" id="KAJ3594308.1"/>
    </source>
</evidence>
<dbReference type="Proteomes" id="UP001148018">
    <property type="component" value="Unassembled WGS sequence"/>
</dbReference>
<evidence type="ECO:0000313" key="2">
    <source>
        <dbReference type="Proteomes" id="UP001148018"/>
    </source>
</evidence>
<gene>
    <name evidence="1" type="ORF">NHX12_003615</name>
</gene>
<organism evidence="1 2">
    <name type="scientific">Muraenolepis orangiensis</name>
    <name type="common">Patagonian moray cod</name>
    <dbReference type="NCBI Taxonomy" id="630683"/>
    <lineage>
        <taxon>Eukaryota</taxon>
        <taxon>Metazoa</taxon>
        <taxon>Chordata</taxon>
        <taxon>Craniata</taxon>
        <taxon>Vertebrata</taxon>
        <taxon>Euteleostomi</taxon>
        <taxon>Actinopterygii</taxon>
        <taxon>Neopterygii</taxon>
        <taxon>Teleostei</taxon>
        <taxon>Neoteleostei</taxon>
        <taxon>Acanthomorphata</taxon>
        <taxon>Zeiogadaria</taxon>
        <taxon>Gadariae</taxon>
        <taxon>Gadiformes</taxon>
        <taxon>Muraenolepidoidei</taxon>
        <taxon>Muraenolepididae</taxon>
        <taxon>Muraenolepis</taxon>
    </lineage>
</organism>
<accession>A0A9Q0DTW8</accession>
<proteinExistence type="predicted"/>
<dbReference type="OrthoDB" id="10264038at2759"/>
<keyword evidence="2" id="KW-1185">Reference proteome</keyword>
<dbReference type="AlphaFoldDB" id="A0A9Q0DTW8"/>
<comment type="caution">
    <text evidence="1">The sequence shown here is derived from an EMBL/GenBank/DDBJ whole genome shotgun (WGS) entry which is preliminary data.</text>
</comment>